<evidence type="ECO:0000259" key="3">
    <source>
        <dbReference type="Pfam" id="PF00501"/>
    </source>
</evidence>
<feature type="non-terminal residue" evidence="4">
    <location>
        <position position="226"/>
    </location>
</feature>
<reference evidence="4 5" key="1">
    <citation type="submission" date="2018-06" db="EMBL/GenBank/DDBJ databases">
        <title>Three novel Pseudomonas species isolated from symptomatic oak.</title>
        <authorList>
            <person name="Bueno-Gonzalez V."/>
            <person name="Brady C."/>
        </authorList>
    </citation>
    <scope>NUCLEOTIDE SEQUENCE [LARGE SCALE GENOMIC DNA]</scope>
    <source>
        <strain evidence="4 5">P17C</strain>
    </source>
</reference>
<accession>A0A4Q9QUJ5</accession>
<dbReference type="GO" id="GO:0044550">
    <property type="term" value="P:secondary metabolite biosynthetic process"/>
    <property type="evidence" value="ECO:0007669"/>
    <property type="project" value="TreeGrafter"/>
</dbReference>
<protein>
    <submittedName>
        <fullName evidence="4">Non-ribosomal peptide synthetase</fullName>
    </submittedName>
</protein>
<keyword evidence="2" id="KW-0596">Phosphopantetheine</keyword>
<name>A0A4Q9QUJ5_9GAMM</name>
<keyword evidence="5" id="KW-1185">Reference proteome</keyword>
<dbReference type="AlphaFoldDB" id="A0A4Q9QUJ5"/>
<dbReference type="GO" id="GO:0005829">
    <property type="term" value="C:cytosol"/>
    <property type="evidence" value="ECO:0007669"/>
    <property type="project" value="TreeGrafter"/>
</dbReference>
<dbReference type="Gene3D" id="2.30.38.10">
    <property type="entry name" value="Luciferase, Domain 3"/>
    <property type="match status" value="1"/>
</dbReference>
<comment type="cofactor">
    <cofactor evidence="1">
        <name>pantetheine 4'-phosphate</name>
        <dbReference type="ChEBI" id="CHEBI:47942"/>
    </cofactor>
</comment>
<dbReference type="GO" id="GO:0043041">
    <property type="term" value="P:amino acid activation for nonribosomal peptide biosynthetic process"/>
    <property type="evidence" value="ECO:0007669"/>
    <property type="project" value="TreeGrafter"/>
</dbReference>
<feature type="non-terminal residue" evidence="4">
    <location>
        <position position="1"/>
    </location>
</feature>
<dbReference type="PANTHER" id="PTHR45527:SF14">
    <property type="entry name" value="PLIPASTATIN SYNTHASE SUBUNIT B"/>
    <property type="match status" value="1"/>
</dbReference>
<dbReference type="InterPro" id="IPR000873">
    <property type="entry name" value="AMP-dep_synth/lig_dom"/>
</dbReference>
<organism evidence="4 5">
    <name type="scientific">Stutzerimonas kirkiae</name>
    <dbReference type="NCBI Taxonomy" id="2211392"/>
    <lineage>
        <taxon>Bacteria</taxon>
        <taxon>Pseudomonadati</taxon>
        <taxon>Pseudomonadota</taxon>
        <taxon>Gammaproteobacteria</taxon>
        <taxon>Pseudomonadales</taxon>
        <taxon>Pseudomonadaceae</taxon>
        <taxon>Stutzerimonas</taxon>
    </lineage>
</organism>
<evidence type="ECO:0000313" key="5">
    <source>
        <dbReference type="Proteomes" id="UP000292639"/>
    </source>
</evidence>
<dbReference type="Proteomes" id="UP000292639">
    <property type="component" value="Unassembled WGS sequence"/>
</dbReference>
<gene>
    <name evidence="4" type="ORF">DNJ96_19145</name>
</gene>
<dbReference type="Pfam" id="PF00501">
    <property type="entry name" value="AMP-binding"/>
    <property type="match status" value="1"/>
</dbReference>
<proteinExistence type="predicted"/>
<sequence>LLPHHNVMRLFRATQDWYQFDACDVWSVFHSYAFDFSVWELFGALVHGAKAVVVPKEVARSPEDFHALLLREKVTVLNQTPSAFKQLIPVAVGKAQPLPLRYVIFGGEALDVGSLEPWFEAFGDRQPQLVNMYGITETTVHVTYRPISREDLDKEAVSPIGEVIPDLSWYLLDGNLGVAMPGSHGELHVGCAGLARGYHQRPALTAERFIPDPFDDRGQGGGRLYR</sequence>
<evidence type="ECO:0000256" key="1">
    <source>
        <dbReference type="ARBA" id="ARBA00001957"/>
    </source>
</evidence>
<comment type="caution">
    <text evidence="4">The sequence shown here is derived from an EMBL/GenBank/DDBJ whole genome shotgun (WGS) entry which is preliminary data.</text>
</comment>
<evidence type="ECO:0000313" key="4">
    <source>
        <dbReference type="EMBL" id="TBU86914.1"/>
    </source>
</evidence>
<feature type="domain" description="AMP-dependent synthetase/ligase" evidence="3">
    <location>
        <begin position="2"/>
        <end position="199"/>
    </location>
</feature>
<dbReference type="Gene3D" id="3.40.50.980">
    <property type="match status" value="1"/>
</dbReference>
<dbReference type="FunFam" id="3.40.50.980:FF:000002">
    <property type="entry name" value="Enterobactin synthetase component F"/>
    <property type="match status" value="1"/>
</dbReference>
<dbReference type="RefSeq" id="WP_165491677.1">
    <property type="nucleotide sequence ID" value="NZ_QJUP01000071.1"/>
</dbReference>
<evidence type="ECO:0000256" key="2">
    <source>
        <dbReference type="ARBA" id="ARBA00022450"/>
    </source>
</evidence>
<dbReference type="EMBL" id="QJUP01000071">
    <property type="protein sequence ID" value="TBU86914.1"/>
    <property type="molecule type" value="Genomic_DNA"/>
</dbReference>
<dbReference type="SUPFAM" id="SSF56801">
    <property type="entry name" value="Acetyl-CoA synthetase-like"/>
    <property type="match status" value="1"/>
</dbReference>
<dbReference type="GO" id="GO:0031177">
    <property type="term" value="F:phosphopantetheine binding"/>
    <property type="evidence" value="ECO:0007669"/>
    <property type="project" value="TreeGrafter"/>
</dbReference>
<dbReference type="PANTHER" id="PTHR45527">
    <property type="entry name" value="NONRIBOSOMAL PEPTIDE SYNTHETASE"/>
    <property type="match status" value="1"/>
</dbReference>